<keyword evidence="1" id="KW-0479">Metal-binding</keyword>
<dbReference type="GO" id="GO:0046872">
    <property type="term" value="F:metal ion binding"/>
    <property type="evidence" value="ECO:0007669"/>
    <property type="project" value="UniProtKB-KW"/>
</dbReference>
<dbReference type="InterPro" id="IPR029063">
    <property type="entry name" value="SAM-dependent_MTases_sf"/>
</dbReference>
<dbReference type="CDD" id="cd05819">
    <property type="entry name" value="NHL"/>
    <property type="match status" value="1"/>
</dbReference>
<evidence type="ECO:0000313" key="4">
    <source>
        <dbReference type="Proteomes" id="UP000663836"/>
    </source>
</evidence>
<accession>A0A819NX70</accession>
<feature type="non-terminal residue" evidence="3">
    <location>
        <position position="1"/>
    </location>
</feature>
<reference evidence="3" key="1">
    <citation type="submission" date="2021-02" db="EMBL/GenBank/DDBJ databases">
        <authorList>
            <person name="Nowell W R."/>
        </authorList>
    </citation>
    <scope>NUCLEOTIDE SEQUENCE</scope>
</reference>
<dbReference type="SUPFAM" id="SSF101898">
    <property type="entry name" value="NHL repeat"/>
    <property type="match status" value="1"/>
</dbReference>
<dbReference type="Pfam" id="PF03492">
    <property type="entry name" value="Methyltransf_7"/>
    <property type="match status" value="1"/>
</dbReference>
<dbReference type="InterPro" id="IPR042086">
    <property type="entry name" value="MeTrfase_capping"/>
</dbReference>
<comment type="caution">
    <text evidence="3">The sequence shown here is derived from an EMBL/GenBank/DDBJ whole genome shotgun (WGS) entry which is preliminary data.</text>
</comment>
<dbReference type="InterPro" id="IPR005299">
    <property type="entry name" value="MeTrfase_7"/>
</dbReference>
<name>A0A819NX70_9BILA</name>
<dbReference type="GO" id="GO:0008168">
    <property type="term" value="F:methyltransferase activity"/>
    <property type="evidence" value="ECO:0007669"/>
    <property type="project" value="InterPro"/>
</dbReference>
<proteinExistence type="predicted"/>
<dbReference type="Gene3D" id="2.120.10.30">
    <property type="entry name" value="TolB, C-terminal domain"/>
    <property type="match status" value="1"/>
</dbReference>
<keyword evidence="2" id="KW-0460">Magnesium</keyword>
<evidence type="ECO:0000256" key="1">
    <source>
        <dbReference type="ARBA" id="ARBA00022723"/>
    </source>
</evidence>
<dbReference type="PANTHER" id="PTHR31009">
    <property type="entry name" value="S-ADENOSYL-L-METHIONINE:CARBOXYL METHYLTRANSFERASE FAMILY PROTEIN"/>
    <property type="match status" value="1"/>
</dbReference>
<dbReference type="Gene3D" id="1.10.1200.270">
    <property type="entry name" value="Methyltransferase, alpha-helical capping domain"/>
    <property type="match status" value="1"/>
</dbReference>
<organism evidence="3 4">
    <name type="scientific">Rotaria sordida</name>
    <dbReference type="NCBI Taxonomy" id="392033"/>
    <lineage>
        <taxon>Eukaryota</taxon>
        <taxon>Metazoa</taxon>
        <taxon>Spiralia</taxon>
        <taxon>Gnathifera</taxon>
        <taxon>Rotifera</taxon>
        <taxon>Eurotatoria</taxon>
        <taxon>Bdelloidea</taxon>
        <taxon>Philodinida</taxon>
        <taxon>Philodinidae</taxon>
        <taxon>Rotaria</taxon>
    </lineage>
</organism>
<evidence type="ECO:0000313" key="3">
    <source>
        <dbReference type="EMBL" id="CAF4001537.1"/>
    </source>
</evidence>
<dbReference type="Gene3D" id="3.40.50.150">
    <property type="entry name" value="Vaccinia Virus protein VP39"/>
    <property type="match status" value="1"/>
</dbReference>
<sequence>MPQQNPTITPSYSHYHLIPDMLSSYIPLQLADKILFIGESWLILKTNDEDNDKNFLSINSIDYNEQNHRIQQQLYTLTLSDDFNIFELERIIEHTRIDLSLTLRNLFVDHFHLCNELEQIRGFYLIEHGKLFSLFVNRTSQLLLNIETSTNAIENDINEIFKQCLNDLQLESILTNADKFKFKLNFIHNNNSTQNGTIFMCDRFNKRVQRWYKNDNDGQTIIANIACSGLTIDNKGTFGQVVAGNNSRGPALNQLSYPISLFVDREKSVFVADYYNNRVVKWPVGAHEGIVVASDNKQKDVSNRFSRPVSAAVDQTGTVYVLDSFNHRVMRWFKEDESASVIVGGRGSGNETNQLSYPYHLTFDRHGNLYVADTANHRVQIDSIGKQNTKMSSSIKGMAGCYNLNSRQQMRAVELSLPFIQQAIDVLDLSSLSSTQLLIIADFGSSHGLNSMYAMKAIIEYFKKSKNEQRSFLIVHNDLSTNDWTILFDLLNKDSSYFGLANGRSFYEQCLPSDSLSIGYSSTSIHWLSCKPCNISNHCALLFNTNDEFDKFQQQARLDYSQFLEHRSNELILGGVLILCIHCINDKRLNGLEIAFNLLYKCAKLLSLTEQELFDYTIPVYYRTYSECIDEELFKKFSFKLIKSELSEARINILTRYQQGEVSLDEFAKDRTQFVRSWGEPSLRQALEMNDHRSEKDIEILLDQFWNMYEQEVKEHANQFDTSSPRIYLI</sequence>
<dbReference type="AlphaFoldDB" id="A0A819NX70"/>
<evidence type="ECO:0000256" key="2">
    <source>
        <dbReference type="ARBA" id="ARBA00022842"/>
    </source>
</evidence>
<dbReference type="Proteomes" id="UP000663836">
    <property type="component" value="Unassembled WGS sequence"/>
</dbReference>
<dbReference type="InterPro" id="IPR011042">
    <property type="entry name" value="6-blade_b-propeller_TolB-like"/>
</dbReference>
<protein>
    <submittedName>
        <fullName evidence="3">Uncharacterized protein</fullName>
    </submittedName>
</protein>
<dbReference type="EMBL" id="CAJOBD010004612">
    <property type="protein sequence ID" value="CAF4001537.1"/>
    <property type="molecule type" value="Genomic_DNA"/>
</dbReference>
<dbReference type="SUPFAM" id="SSF53335">
    <property type="entry name" value="S-adenosyl-L-methionine-dependent methyltransferases"/>
    <property type="match status" value="1"/>
</dbReference>
<gene>
    <name evidence="3" type="ORF">JBS370_LOCUS26305</name>
</gene>